<protein>
    <submittedName>
        <fullName evidence="1">Uncharacterized protein</fullName>
    </submittedName>
</protein>
<comment type="caution">
    <text evidence="1">The sequence shown here is derived from an EMBL/GenBank/DDBJ whole genome shotgun (WGS) entry which is preliminary data.</text>
</comment>
<proteinExistence type="predicted"/>
<organism evidence="1 2">
    <name type="scientific">Diphasiastrum complanatum</name>
    <name type="common">Issler's clubmoss</name>
    <name type="synonym">Lycopodium complanatum</name>
    <dbReference type="NCBI Taxonomy" id="34168"/>
    <lineage>
        <taxon>Eukaryota</taxon>
        <taxon>Viridiplantae</taxon>
        <taxon>Streptophyta</taxon>
        <taxon>Embryophyta</taxon>
        <taxon>Tracheophyta</taxon>
        <taxon>Lycopodiopsida</taxon>
        <taxon>Lycopodiales</taxon>
        <taxon>Lycopodiaceae</taxon>
        <taxon>Lycopodioideae</taxon>
        <taxon>Diphasiastrum</taxon>
    </lineage>
</organism>
<evidence type="ECO:0000313" key="2">
    <source>
        <dbReference type="Proteomes" id="UP001162992"/>
    </source>
</evidence>
<accession>A0ACC2EAZ3</accession>
<evidence type="ECO:0000313" key="1">
    <source>
        <dbReference type="EMBL" id="KAJ7563525.1"/>
    </source>
</evidence>
<keyword evidence="2" id="KW-1185">Reference proteome</keyword>
<sequence>MEKEKSACLCRCSCESCSGVGNSIGQAILEAGASFYKIMSESMVRCTMQLPISFVQRLGVTETSCVILEGPSGQEWEVDLSGTKDCSVAFKRGWKGFATAHNLKRGDLLVFWMISESRFLVRMFDQTGCGKTAKLDGKTKSNLESSHIADSVRGKKRTGIQAQFTEEMTASKRNCKKQVNTEKSEIDLKSIKTEEHTLENNEGNMCSHKAFKFKVKEEADSEDAAHIQRALIKESPITSDQPREFRFFRTKVNMVSDRPLAAKNDNTKNLRDQEEHEIKEKKSNIATNGRKALTSRPKKVYITETFISQRRIVSKSERKKIVQKAESFKSSNPFVVISMKESHVYRGFWLALPLTFTRKWMPADSRSITLINPDGQRWKANWIGLQNRRNPGISGGWRRFALLHCLEEGDVCIFELVNRKKIVLKVHIFRLVEPWNGLDGWHNHIRIPQKKPCNGPEESKASTNIVKSAKKSTTLESRPMKVPYAKKGSTKLARGKSSRGESKQL</sequence>
<name>A0ACC2EAZ3_DIPCM</name>
<dbReference type="Proteomes" id="UP001162992">
    <property type="component" value="Chromosome 3"/>
</dbReference>
<dbReference type="EMBL" id="CM055094">
    <property type="protein sequence ID" value="KAJ7563525.1"/>
    <property type="molecule type" value="Genomic_DNA"/>
</dbReference>
<gene>
    <name evidence="1" type="ORF">O6H91_03G114000</name>
</gene>
<reference evidence="2" key="1">
    <citation type="journal article" date="2024" name="Proc. Natl. Acad. Sci. U.S.A.">
        <title>Extraordinary preservation of gene collinearity over three hundred million years revealed in homosporous lycophytes.</title>
        <authorList>
            <person name="Li C."/>
            <person name="Wickell D."/>
            <person name="Kuo L.Y."/>
            <person name="Chen X."/>
            <person name="Nie B."/>
            <person name="Liao X."/>
            <person name="Peng D."/>
            <person name="Ji J."/>
            <person name="Jenkins J."/>
            <person name="Williams M."/>
            <person name="Shu S."/>
            <person name="Plott C."/>
            <person name="Barry K."/>
            <person name="Rajasekar S."/>
            <person name="Grimwood J."/>
            <person name="Han X."/>
            <person name="Sun S."/>
            <person name="Hou Z."/>
            <person name="He W."/>
            <person name="Dai G."/>
            <person name="Sun C."/>
            <person name="Schmutz J."/>
            <person name="Leebens-Mack J.H."/>
            <person name="Li F.W."/>
            <person name="Wang L."/>
        </authorList>
    </citation>
    <scope>NUCLEOTIDE SEQUENCE [LARGE SCALE GENOMIC DNA]</scope>
    <source>
        <strain evidence="2">cv. PW_Plant_1</strain>
    </source>
</reference>